<sequence length="208" mass="22252">MKIGIIGAGFVGRILGTKAMEVGHQVMISNSRGPHTLFSLSSGIGCEVGTVDEAIAFGKIVIIAIPLLAYKTLPASAFAGKIAIDAVNYYPERDGRIEALDNATTTTSEMLAAHLPAARVVKAFNAVRMIDLDEKSRPKGATDRVALPLAGDDQDAKALVAELYEEFGFDSIDVGPLSAGWRFERDRPAYCTLLGRADLDTALRETVR</sequence>
<dbReference type="AlphaFoldDB" id="A0A4V2V4J0"/>
<dbReference type="InterPro" id="IPR036291">
    <property type="entry name" value="NAD(P)-bd_dom_sf"/>
</dbReference>
<evidence type="ECO:0000313" key="3">
    <source>
        <dbReference type="EMBL" id="TCT39890.1"/>
    </source>
</evidence>
<dbReference type="OrthoDB" id="5524287at2"/>
<proteinExistence type="predicted"/>
<reference evidence="3 4" key="1">
    <citation type="submission" date="2019-03" db="EMBL/GenBank/DDBJ databases">
        <title>Freshwater and sediment microbial communities from various areas in North America, analyzing microbe dynamics in response to fracking.</title>
        <authorList>
            <person name="Lamendella R."/>
        </authorList>
    </citation>
    <scope>NUCLEOTIDE SEQUENCE [LARGE SCALE GENOMIC DNA]</scope>
    <source>
        <strain evidence="3 4">175.2</strain>
    </source>
</reference>
<organism evidence="3 4">
    <name type="scientific">Martelella mediterranea</name>
    <dbReference type="NCBI Taxonomy" id="293089"/>
    <lineage>
        <taxon>Bacteria</taxon>
        <taxon>Pseudomonadati</taxon>
        <taxon>Pseudomonadota</taxon>
        <taxon>Alphaproteobacteria</taxon>
        <taxon>Hyphomicrobiales</taxon>
        <taxon>Aurantimonadaceae</taxon>
        <taxon>Martelella</taxon>
    </lineage>
</organism>
<dbReference type="EMBL" id="SMAR01000011">
    <property type="protein sequence ID" value="TCT39890.1"/>
    <property type="molecule type" value="Genomic_DNA"/>
</dbReference>
<protein>
    <recommendedName>
        <fullName evidence="2">Pyrroline-5-carboxylate reductase catalytic N-terminal domain-containing protein</fullName>
    </recommendedName>
</protein>
<dbReference type="Pfam" id="PF03807">
    <property type="entry name" value="F420_oxidored"/>
    <property type="match status" value="1"/>
</dbReference>
<dbReference type="PANTHER" id="PTHR14239:SF10">
    <property type="entry name" value="REDUCTASE"/>
    <property type="match status" value="1"/>
</dbReference>
<dbReference type="PANTHER" id="PTHR14239">
    <property type="entry name" value="DUDULIN-RELATED"/>
    <property type="match status" value="1"/>
</dbReference>
<dbReference type="Gene3D" id="3.40.50.720">
    <property type="entry name" value="NAD(P)-binding Rossmann-like Domain"/>
    <property type="match status" value="1"/>
</dbReference>
<accession>A0A4V2V4J0</accession>
<keyword evidence="4" id="KW-1185">Reference proteome</keyword>
<feature type="domain" description="Pyrroline-5-carboxylate reductase catalytic N-terminal" evidence="2">
    <location>
        <begin position="2"/>
        <end position="89"/>
    </location>
</feature>
<dbReference type="GO" id="GO:0016491">
    <property type="term" value="F:oxidoreductase activity"/>
    <property type="evidence" value="ECO:0007669"/>
    <property type="project" value="UniProtKB-KW"/>
</dbReference>
<dbReference type="InterPro" id="IPR051267">
    <property type="entry name" value="STEAP_metalloreductase"/>
</dbReference>
<dbReference type="InterPro" id="IPR028939">
    <property type="entry name" value="P5C_Rdtase_cat_N"/>
</dbReference>
<dbReference type="Proteomes" id="UP000295097">
    <property type="component" value="Unassembled WGS sequence"/>
</dbReference>
<evidence type="ECO:0000256" key="1">
    <source>
        <dbReference type="ARBA" id="ARBA00023002"/>
    </source>
</evidence>
<keyword evidence="1" id="KW-0560">Oxidoreductase</keyword>
<comment type="caution">
    <text evidence="3">The sequence shown here is derived from an EMBL/GenBank/DDBJ whole genome shotgun (WGS) entry which is preliminary data.</text>
</comment>
<gene>
    <name evidence="3" type="ORF">EDC90_101175</name>
</gene>
<name>A0A4V2V4J0_9HYPH</name>
<evidence type="ECO:0000313" key="4">
    <source>
        <dbReference type="Proteomes" id="UP000295097"/>
    </source>
</evidence>
<evidence type="ECO:0000259" key="2">
    <source>
        <dbReference type="Pfam" id="PF03807"/>
    </source>
</evidence>
<dbReference type="RefSeq" id="WP_132310837.1">
    <property type="nucleotide sequence ID" value="NZ_SMAR01000011.1"/>
</dbReference>
<dbReference type="SUPFAM" id="SSF51735">
    <property type="entry name" value="NAD(P)-binding Rossmann-fold domains"/>
    <property type="match status" value="1"/>
</dbReference>